<accession>F0X0U2</accession>
<name>F0X0U2_9STRA</name>
<gene>
    <name evidence="1" type="primary">AlNc14C521G12035</name>
    <name evidence="1" type="ORF">ALNC14_135310</name>
</gene>
<reference evidence="1" key="1">
    <citation type="journal article" date="2011" name="PLoS Biol.">
        <title>Gene gain and loss during evolution of obligate parasitism in the white rust pathogen of Arabidopsis thaliana.</title>
        <authorList>
            <person name="Kemen E."/>
            <person name="Gardiner A."/>
            <person name="Schultz-Larsen T."/>
            <person name="Kemen A.C."/>
            <person name="Balmuth A.L."/>
            <person name="Robert-Seilaniantz A."/>
            <person name="Bailey K."/>
            <person name="Holub E."/>
            <person name="Studholme D.J."/>
            <person name="Maclean D."/>
            <person name="Jones J.D."/>
        </authorList>
    </citation>
    <scope>NUCLEOTIDE SEQUENCE</scope>
</reference>
<reference evidence="1" key="2">
    <citation type="submission" date="2011-02" db="EMBL/GenBank/DDBJ databases">
        <authorList>
            <person name="MacLean D."/>
        </authorList>
    </citation>
    <scope>NUCLEOTIDE SEQUENCE</scope>
</reference>
<organism evidence="1">
    <name type="scientific">Albugo laibachii Nc14</name>
    <dbReference type="NCBI Taxonomy" id="890382"/>
    <lineage>
        <taxon>Eukaryota</taxon>
        <taxon>Sar</taxon>
        <taxon>Stramenopiles</taxon>
        <taxon>Oomycota</taxon>
        <taxon>Peronosporomycetes</taxon>
        <taxon>Albuginales</taxon>
        <taxon>Albuginaceae</taxon>
        <taxon>Albugo</taxon>
    </lineage>
</organism>
<dbReference type="HOGENOM" id="CLU_2311417_0_0_1"/>
<sequence length="112" mass="13055">MTLFFWRKRAHLMYYLDYCQRQSMLLNGKCPVVGKNMLVLSVLHYSNTNKQGIALPIGLSRYSVFGMTIRYTWVQREDEHRNEMSAPFNGEETGEEASDLRLGSRFLVALRT</sequence>
<proteinExistence type="predicted"/>
<dbReference type="EMBL" id="FR824555">
    <property type="protein sequence ID" value="CCA27387.1"/>
    <property type="molecule type" value="Genomic_DNA"/>
</dbReference>
<evidence type="ECO:0000313" key="1">
    <source>
        <dbReference type="EMBL" id="CCA27387.1"/>
    </source>
</evidence>
<protein>
    <submittedName>
        <fullName evidence="1">AlNc14C521G12035 protein</fullName>
    </submittedName>
</protein>
<dbReference type="AlphaFoldDB" id="F0X0U2"/>